<feature type="region of interest" description="Disordered" evidence="1">
    <location>
        <begin position="1"/>
        <end position="94"/>
    </location>
</feature>
<protein>
    <submittedName>
        <fullName evidence="3">Amidase</fullName>
    </submittedName>
</protein>
<dbReference type="InterPro" id="IPR023631">
    <property type="entry name" value="Amidase_dom"/>
</dbReference>
<evidence type="ECO:0000313" key="3">
    <source>
        <dbReference type="EMBL" id="TCZ61362.1"/>
    </source>
</evidence>
<feature type="compositionally biased region" description="Low complexity" evidence="1">
    <location>
        <begin position="81"/>
        <end position="94"/>
    </location>
</feature>
<dbReference type="InterPro" id="IPR020556">
    <property type="entry name" value="Amidase_CS"/>
</dbReference>
<comment type="caution">
    <text evidence="3">The sequence shown here is derived from an EMBL/GenBank/DDBJ whole genome shotgun (WGS) entry which is preliminary data.</text>
</comment>
<sequence length="569" mass="60970">MCHIGQAAPFRRDTHASRHGRSGFHPRPNSDTIAPPPQGSSSNARHRRDRRHPRRGRWPAPRLGRAPRRCGAGDRRRRPAAQRLHPPCRSGGRAPARAARAGAAAVTAPHLLPLAEAAALIAARRLSPVELLQDCLDRIAALEPRLNSTVRLMAEAAMAEARAAEAEIATHGPRTPLHGLPVGLKDIIDLAGQPTTCHSRLQLDRVAPQDAAVVARLREAGAVFPAKLATHEFALGGPAFDLPFPPARNPWNTAHHPGGSSSGSGAAVAARLLPAALGTDTGGSVRHPASHCGLVGLKPTYGLVSRRGVFPLSFTLDHVGPMTRTVRDNALLLNAMAGHDPEDPGSADHPREDYTRDLNRGVRGLRIGFVRHFHERDIPATPEVAAALEAAAQLLAAEGAIVTDVTLPPLGEFAAVNRAIMLPEAAAIHEAWLRERPGDYAAVTRRRLLPGLFITGADYVQAQRRRRQLTAAVQAVFGEVDLLLCASSMDPASRIEDEPEVERTYPRQARMPFNVTGHPAVSVMCGLSREAGLPLGMQLVGPSFGEALVLRAAAAHERAAPWREMMPQL</sequence>
<accession>A0A4R4DND0</accession>
<evidence type="ECO:0000313" key="4">
    <source>
        <dbReference type="Proteomes" id="UP000295023"/>
    </source>
</evidence>
<name>A0A4R4DND0_9PROT</name>
<dbReference type="EMBL" id="SKBM01000010">
    <property type="protein sequence ID" value="TCZ61362.1"/>
    <property type="molecule type" value="Genomic_DNA"/>
</dbReference>
<dbReference type="PROSITE" id="PS00571">
    <property type="entry name" value="AMIDASES"/>
    <property type="match status" value="1"/>
</dbReference>
<dbReference type="Proteomes" id="UP000295023">
    <property type="component" value="Unassembled WGS sequence"/>
</dbReference>
<dbReference type="Gene3D" id="3.90.1300.10">
    <property type="entry name" value="Amidase signature (AS) domain"/>
    <property type="match status" value="1"/>
</dbReference>
<dbReference type="PANTHER" id="PTHR11895">
    <property type="entry name" value="TRANSAMIDASE"/>
    <property type="match status" value="1"/>
</dbReference>
<keyword evidence="4" id="KW-1185">Reference proteome</keyword>
<dbReference type="InterPro" id="IPR000120">
    <property type="entry name" value="Amidase"/>
</dbReference>
<dbReference type="InterPro" id="IPR036928">
    <property type="entry name" value="AS_sf"/>
</dbReference>
<evidence type="ECO:0000259" key="2">
    <source>
        <dbReference type="Pfam" id="PF01425"/>
    </source>
</evidence>
<feature type="compositionally biased region" description="Basic residues" evidence="1">
    <location>
        <begin position="44"/>
        <end position="57"/>
    </location>
</feature>
<dbReference type="AlphaFoldDB" id="A0A4R4DND0"/>
<evidence type="ECO:0000256" key="1">
    <source>
        <dbReference type="SAM" id="MobiDB-lite"/>
    </source>
</evidence>
<dbReference type="SUPFAM" id="SSF75304">
    <property type="entry name" value="Amidase signature (AS) enzymes"/>
    <property type="match status" value="1"/>
</dbReference>
<dbReference type="PANTHER" id="PTHR11895:SF176">
    <property type="entry name" value="AMIDASE AMID-RELATED"/>
    <property type="match status" value="1"/>
</dbReference>
<proteinExistence type="predicted"/>
<dbReference type="OrthoDB" id="9811471at2"/>
<reference evidence="3 4" key="1">
    <citation type="submission" date="2019-03" db="EMBL/GenBank/DDBJ databases">
        <title>Paracraurococcus aquatilis NE82 genome sequence.</title>
        <authorList>
            <person name="Zhao Y."/>
            <person name="Du Z."/>
        </authorList>
    </citation>
    <scope>NUCLEOTIDE SEQUENCE [LARGE SCALE GENOMIC DNA]</scope>
    <source>
        <strain evidence="3 4">NE82</strain>
    </source>
</reference>
<dbReference type="Pfam" id="PF01425">
    <property type="entry name" value="Amidase"/>
    <property type="match status" value="1"/>
</dbReference>
<feature type="domain" description="Amidase" evidence="2">
    <location>
        <begin position="130"/>
        <end position="550"/>
    </location>
</feature>
<gene>
    <name evidence="3" type="ORF">EXY23_12530</name>
</gene>
<dbReference type="GO" id="GO:0003824">
    <property type="term" value="F:catalytic activity"/>
    <property type="evidence" value="ECO:0007669"/>
    <property type="project" value="InterPro"/>
</dbReference>
<organism evidence="3 4">
    <name type="scientific">Roseicella aquatilis</name>
    <dbReference type="NCBI Taxonomy" id="2527868"/>
    <lineage>
        <taxon>Bacteria</taxon>
        <taxon>Pseudomonadati</taxon>
        <taxon>Pseudomonadota</taxon>
        <taxon>Alphaproteobacteria</taxon>
        <taxon>Acetobacterales</taxon>
        <taxon>Roseomonadaceae</taxon>
        <taxon>Roseicella</taxon>
    </lineage>
</organism>